<protein>
    <recommendedName>
        <fullName evidence="5">Secreted protein</fullName>
    </recommendedName>
</protein>
<evidence type="ECO:0000256" key="2">
    <source>
        <dbReference type="SAM" id="SignalP"/>
    </source>
</evidence>
<feature type="chain" id="PRO_5005285262" description="Secreted protein" evidence="2">
    <location>
        <begin position="25"/>
        <end position="145"/>
    </location>
</feature>
<feature type="region of interest" description="Disordered" evidence="1">
    <location>
        <begin position="19"/>
        <end position="54"/>
    </location>
</feature>
<evidence type="ECO:0000313" key="3">
    <source>
        <dbReference type="EMBL" id="KMP05940.1"/>
    </source>
</evidence>
<evidence type="ECO:0008006" key="5">
    <source>
        <dbReference type="Google" id="ProtNLM"/>
    </source>
</evidence>
<sequence>MPKSVLVARTWLALLATRAPQTPGNTPQRLGLAPPSGLGINAPQRRPRQAPELWPGLGGSALVKALKHPPKPTNQPTNFHPRSLVPARRGRRKSWLFCLTSHPHSKARKRTLSSVTTEQKNIKDAMIVFHGKTIRLREACKCLYI</sequence>
<feature type="signal peptide" evidence="2">
    <location>
        <begin position="1"/>
        <end position="24"/>
    </location>
</feature>
<dbReference type="AlphaFoldDB" id="A0A0J6YE53"/>
<proteinExistence type="predicted"/>
<gene>
    <name evidence="3" type="ORF">CIRG_05621</name>
</gene>
<keyword evidence="2" id="KW-0732">Signal</keyword>
<accession>A0A0J6YE53</accession>
<reference evidence="4" key="1">
    <citation type="journal article" date="2010" name="Genome Res.">
        <title>Population genomic sequencing of Coccidioides fungi reveals recent hybridization and transposon control.</title>
        <authorList>
            <person name="Neafsey D.E."/>
            <person name="Barker B.M."/>
            <person name="Sharpton T.J."/>
            <person name="Stajich J.E."/>
            <person name="Park D.J."/>
            <person name="Whiston E."/>
            <person name="Hung C.-Y."/>
            <person name="McMahan C."/>
            <person name="White J."/>
            <person name="Sykes S."/>
            <person name="Heiman D."/>
            <person name="Young S."/>
            <person name="Zeng Q."/>
            <person name="Abouelleil A."/>
            <person name="Aftuck L."/>
            <person name="Bessette D."/>
            <person name="Brown A."/>
            <person name="FitzGerald M."/>
            <person name="Lui A."/>
            <person name="Macdonald J.P."/>
            <person name="Priest M."/>
            <person name="Orbach M.J."/>
            <person name="Galgiani J.N."/>
            <person name="Kirkland T.N."/>
            <person name="Cole G.T."/>
            <person name="Birren B.W."/>
            <person name="Henn M.R."/>
            <person name="Taylor J.W."/>
            <person name="Rounsley S.D."/>
        </authorList>
    </citation>
    <scope>NUCLEOTIDE SEQUENCE [LARGE SCALE GENOMIC DNA]</scope>
    <source>
        <strain evidence="4">RMSCC 2394</strain>
    </source>
</reference>
<dbReference type="Proteomes" id="UP000054565">
    <property type="component" value="Unassembled WGS sequence"/>
</dbReference>
<organism evidence="3 4">
    <name type="scientific">Coccidioides immitis RMSCC 2394</name>
    <dbReference type="NCBI Taxonomy" id="404692"/>
    <lineage>
        <taxon>Eukaryota</taxon>
        <taxon>Fungi</taxon>
        <taxon>Dikarya</taxon>
        <taxon>Ascomycota</taxon>
        <taxon>Pezizomycotina</taxon>
        <taxon>Eurotiomycetes</taxon>
        <taxon>Eurotiomycetidae</taxon>
        <taxon>Onygenales</taxon>
        <taxon>Onygenaceae</taxon>
        <taxon>Coccidioides</taxon>
    </lineage>
</organism>
<evidence type="ECO:0000256" key="1">
    <source>
        <dbReference type="SAM" id="MobiDB-lite"/>
    </source>
</evidence>
<name>A0A0J6YE53_COCIT</name>
<evidence type="ECO:0000313" key="4">
    <source>
        <dbReference type="Proteomes" id="UP000054565"/>
    </source>
</evidence>
<dbReference type="EMBL" id="DS028096">
    <property type="protein sequence ID" value="KMP05940.1"/>
    <property type="molecule type" value="Genomic_DNA"/>
</dbReference>